<dbReference type="PROSITE" id="PS00356">
    <property type="entry name" value="HTH_LACI_1"/>
    <property type="match status" value="1"/>
</dbReference>
<evidence type="ECO:0000256" key="3">
    <source>
        <dbReference type="ARBA" id="ARBA00023163"/>
    </source>
</evidence>
<sequence>MKNVTIADVAKAAGVSVTTVSRFINGNYKKMSDTTKQRVQQTITNLHYAPKASARKMRQDFSQMIGVVVGDISNVFSSLLFKGIYDVLQPAGYDVLLMNSNNSLITEQNELARLFTQQVDGLILQPNAKTFTPYQQIQTAQLPLVMVDRETLNQPQDVATVVSSNFDASHQLAVRLASQGYQHIITVSRTLAETSAQSKRIAGFTAGAIQSQQTMTNLETAHHDRNWLQQQLHSKIATTIGKTAVVSLMGPVLFDLLAVCRSLHLTFPNDIGLISFDDWTWSQYVNDGIFLLQQQPELMGHVAAEKLLQQIQQTPITTMTYIPVKTIEKASL</sequence>
<keyword evidence="2 5" id="KW-0238">DNA-binding</keyword>
<dbReference type="InterPro" id="IPR010982">
    <property type="entry name" value="Lambda_DNA-bd_dom_sf"/>
</dbReference>
<dbReference type="Gene3D" id="1.10.260.40">
    <property type="entry name" value="lambda repressor-like DNA-binding domains"/>
    <property type="match status" value="1"/>
</dbReference>
<dbReference type="EMBL" id="JBHSSO010000004">
    <property type="protein sequence ID" value="MFC6288861.1"/>
    <property type="molecule type" value="Genomic_DNA"/>
</dbReference>
<evidence type="ECO:0000256" key="1">
    <source>
        <dbReference type="ARBA" id="ARBA00023015"/>
    </source>
</evidence>
<dbReference type="PRINTS" id="PR00036">
    <property type="entry name" value="HTHLACI"/>
</dbReference>
<dbReference type="Gene3D" id="3.40.50.2300">
    <property type="match status" value="2"/>
</dbReference>
<evidence type="ECO:0000313" key="6">
    <source>
        <dbReference type="Proteomes" id="UP001596258"/>
    </source>
</evidence>
<dbReference type="SUPFAM" id="SSF53822">
    <property type="entry name" value="Periplasmic binding protein-like I"/>
    <property type="match status" value="1"/>
</dbReference>
<protein>
    <submittedName>
        <fullName evidence="5">LacI family DNA-binding transcriptional regulator</fullName>
    </submittedName>
</protein>
<proteinExistence type="predicted"/>
<dbReference type="PROSITE" id="PS50932">
    <property type="entry name" value="HTH_LACI_2"/>
    <property type="match status" value="1"/>
</dbReference>
<organism evidence="5 6">
    <name type="scientific">Levilactobacillus angrenensis</name>
    <dbReference type="NCBI Taxonomy" id="2486020"/>
    <lineage>
        <taxon>Bacteria</taxon>
        <taxon>Bacillati</taxon>
        <taxon>Bacillota</taxon>
        <taxon>Bacilli</taxon>
        <taxon>Lactobacillales</taxon>
        <taxon>Lactobacillaceae</taxon>
        <taxon>Levilactobacillus</taxon>
    </lineage>
</organism>
<dbReference type="Pfam" id="PF13377">
    <property type="entry name" value="Peripla_BP_3"/>
    <property type="match status" value="1"/>
</dbReference>
<accession>A0ABW1U6J3</accession>
<dbReference type="InterPro" id="IPR046335">
    <property type="entry name" value="LacI/GalR-like_sensor"/>
</dbReference>
<gene>
    <name evidence="5" type="ORF">ACFP1M_01370</name>
</gene>
<dbReference type="PANTHER" id="PTHR30146">
    <property type="entry name" value="LACI-RELATED TRANSCRIPTIONAL REPRESSOR"/>
    <property type="match status" value="1"/>
</dbReference>
<keyword evidence="6" id="KW-1185">Reference proteome</keyword>
<evidence type="ECO:0000256" key="2">
    <source>
        <dbReference type="ARBA" id="ARBA00023125"/>
    </source>
</evidence>
<dbReference type="RefSeq" id="WP_125575556.1">
    <property type="nucleotide sequence ID" value="NZ_JBHSSO010000004.1"/>
</dbReference>
<comment type="caution">
    <text evidence="5">The sequence shown here is derived from an EMBL/GenBank/DDBJ whole genome shotgun (WGS) entry which is preliminary data.</text>
</comment>
<dbReference type="SMART" id="SM00354">
    <property type="entry name" value="HTH_LACI"/>
    <property type="match status" value="1"/>
</dbReference>
<dbReference type="GO" id="GO:0003677">
    <property type="term" value="F:DNA binding"/>
    <property type="evidence" value="ECO:0007669"/>
    <property type="project" value="UniProtKB-KW"/>
</dbReference>
<evidence type="ECO:0000313" key="5">
    <source>
        <dbReference type="EMBL" id="MFC6288861.1"/>
    </source>
</evidence>
<dbReference type="SUPFAM" id="SSF47413">
    <property type="entry name" value="lambda repressor-like DNA-binding domains"/>
    <property type="match status" value="1"/>
</dbReference>
<name>A0ABW1U6J3_9LACO</name>
<dbReference type="CDD" id="cd01392">
    <property type="entry name" value="HTH_LacI"/>
    <property type="match status" value="1"/>
</dbReference>
<dbReference type="PANTHER" id="PTHR30146:SF109">
    <property type="entry name" value="HTH-TYPE TRANSCRIPTIONAL REGULATOR GALS"/>
    <property type="match status" value="1"/>
</dbReference>
<dbReference type="InterPro" id="IPR028082">
    <property type="entry name" value="Peripla_BP_I"/>
</dbReference>
<dbReference type="InterPro" id="IPR000843">
    <property type="entry name" value="HTH_LacI"/>
</dbReference>
<feature type="domain" description="HTH lacI-type" evidence="4">
    <location>
        <begin position="4"/>
        <end position="59"/>
    </location>
</feature>
<dbReference type="Proteomes" id="UP001596258">
    <property type="component" value="Unassembled WGS sequence"/>
</dbReference>
<evidence type="ECO:0000259" key="4">
    <source>
        <dbReference type="PROSITE" id="PS50932"/>
    </source>
</evidence>
<keyword evidence="1" id="KW-0805">Transcription regulation</keyword>
<dbReference type="Pfam" id="PF00356">
    <property type="entry name" value="LacI"/>
    <property type="match status" value="1"/>
</dbReference>
<keyword evidence="3" id="KW-0804">Transcription</keyword>
<reference evidence="6" key="1">
    <citation type="journal article" date="2019" name="Int. J. Syst. Evol. Microbiol.">
        <title>The Global Catalogue of Microorganisms (GCM) 10K type strain sequencing project: providing services to taxonomists for standard genome sequencing and annotation.</title>
        <authorList>
            <consortium name="The Broad Institute Genomics Platform"/>
            <consortium name="The Broad Institute Genome Sequencing Center for Infectious Disease"/>
            <person name="Wu L."/>
            <person name="Ma J."/>
        </authorList>
    </citation>
    <scope>NUCLEOTIDE SEQUENCE [LARGE SCALE GENOMIC DNA]</scope>
    <source>
        <strain evidence="6">CCM 8893</strain>
    </source>
</reference>